<protein>
    <submittedName>
        <fullName evidence="2">Uncharacterized protein</fullName>
    </submittedName>
</protein>
<dbReference type="EMBL" id="GU474869">
    <property type="protein sequence ID" value="ADI17624.1"/>
    <property type="molecule type" value="Genomic_DNA"/>
</dbReference>
<evidence type="ECO:0000313" key="2">
    <source>
        <dbReference type="EMBL" id="ADI17624.1"/>
    </source>
</evidence>
<keyword evidence="1" id="KW-1133">Transmembrane helix</keyword>
<feature type="transmembrane region" description="Helical" evidence="1">
    <location>
        <begin position="24"/>
        <end position="46"/>
    </location>
</feature>
<keyword evidence="1" id="KW-0812">Transmembrane</keyword>
<organism evidence="2">
    <name type="scientific">uncultured delta proteobacterium HF0130_19C20</name>
    <dbReference type="NCBI Taxonomy" id="710828"/>
    <lineage>
        <taxon>Bacteria</taxon>
        <taxon>Deltaproteobacteria</taxon>
        <taxon>environmental samples</taxon>
    </lineage>
</organism>
<accession>E0XT83</accession>
<sequence length="68" mass="7530">MVRVVSLSTTEVSSRRLTPVKQLAGIRSLVGFGTLVGALVHPALYLRRSITRLYLNIFRGEPAISEFD</sequence>
<proteinExistence type="predicted"/>
<evidence type="ECO:0000256" key="1">
    <source>
        <dbReference type="SAM" id="Phobius"/>
    </source>
</evidence>
<dbReference type="AlphaFoldDB" id="E0XT83"/>
<keyword evidence="1" id="KW-0472">Membrane</keyword>
<reference evidence="2" key="1">
    <citation type="journal article" date="2011" name="Environ. Microbiol.">
        <title>Time-series analyses of Monterey Bay coastal microbial picoplankton using a 'genome proxy' microarray.</title>
        <authorList>
            <person name="Rich V.I."/>
            <person name="Pham V.D."/>
            <person name="Eppley J."/>
            <person name="Shi Y."/>
            <person name="DeLong E.F."/>
        </authorList>
    </citation>
    <scope>NUCLEOTIDE SEQUENCE</scope>
</reference>
<name>E0XT83_9DELT</name>